<reference evidence="3" key="1">
    <citation type="submission" date="2020-05" db="EMBL/GenBank/DDBJ databases">
        <title>Mycena genomes resolve the evolution of fungal bioluminescence.</title>
        <authorList>
            <person name="Tsai I.J."/>
        </authorList>
    </citation>
    <scope>NUCLEOTIDE SEQUENCE</scope>
    <source>
        <strain evidence="3">160909Yilan</strain>
    </source>
</reference>
<feature type="transmembrane region" description="Helical" evidence="1">
    <location>
        <begin position="392"/>
        <end position="414"/>
    </location>
</feature>
<dbReference type="OrthoDB" id="391988at2759"/>
<dbReference type="InterPro" id="IPR027417">
    <property type="entry name" value="P-loop_NTPase"/>
</dbReference>
<feature type="transmembrane region" description="Helical" evidence="1">
    <location>
        <begin position="361"/>
        <end position="380"/>
    </location>
</feature>
<proteinExistence type="predicted"/>
<dbReference type="InterPro" id="IPR006073">
    <property type="entry name" value="GTP-bd"/>
</dbReference>
<evidence type="ECO:0000313" key="4">
    <source>
        <dbReference type="Proteomes" id="UP000623467"/>
    </source>
</evidence>
<keyword evidence="1" id="KW-0472">Membrane</keyword>
<gene>
    <name evidence="3" type="ORF">MSAN_02394500</name>
</gene>
<sequence>MTETQSPRPTTDGILAECPRFRVLVVGRSGVGKSSLINHTFGIDLATVAHGRRGKCNIEDEIISEHNAYFVLHDSMGFEPGNTKEFETAKEFFRSRGKRVPLKDRVHAIWLCIKVPHAGSRVFETGDEEFLKLAATAKVPVVVVFTQFDILYSGIEMVLTDEEMKLPADQLRRLCSERAENEFEKICLPSLQNIDPAPRHARTSGLGANSNPDRRALADLIRTTLNLLGDTGDFVGKILSSGQNREAIWITSAIAQRGSAQANIDGSIKIGMKRYWRGIASSTKFPGFKLEKCLNTIHFDIVTPWNFNDPNKLLGSKQFLEKMQTITQAVVPSEGEVKAWFGTVKNIFGTAGAVSAATHPIVFPIVAGVGLSGLFIQWLSTVYKRTPEALRLFMGYIVDLTLLLDQLFVIVLALDPPNLLTQTEIDAALDKYVSGAVNAVHAEIREYCNDATFARICRSNRAEEKITELIDTHRVRWEETKT</sequence>
<protein>
    <submittedName>
        <fullName evidence="3">G domain-containing protein</fullName>
    </submittedName>
</protein>
<dbReference type="EMBL" id="JACAZH010000050">
    <property type="protein sequence ID" value="KAF7333926.1"/>
    <property type="molecule type" value="Genomic_DNA"/>
</dbReference>
<dbReference type="CDD" id="cd00882">
    <property type="entry name" value="Ras_like_GTPase"/>
    <property type="match status" value="1"/>
</dbReference>
<accession>A0A8H7CEX3</accession>
<feature type="domain" description="G" evidence="2">
    <location>
        <begin position="22"/>
        <end position="146"/>
    </location>
</feature>
<organism evidence="3 4">
    <name type="scientific">Mycena sanguinolenta</name>
    <dbReference type="NCBI Taxonomy" id="230812"/>
    <lineage>
        <taxon>Eukaryota</taxon>
        <taxon>Fungi</taxon>
        <taxon>Dikarya</taxon>
        <taxon>Basidiomycota</taxon>
        <taxon>Agaricomycotina</taxon>
        <taxon>Agaricomycetes</taxon>
        <taxon>Agaricomycetidae</taxon>
        <taxon>Agaricales</taxon>
        <taxon>Marasmiineae</taxon>
        <taxon>Mycenaceae</taxon>
        <taxon>Mycena</taxon>
    </lineage>
</organism>
<name>A0A8H7CEX3_9AGAR</name>
<dbReference type="SUPFAM" id="SSF52540">
    <property type="entry name" value="P-loop containing nucleoside triphosphate hydrolases"/>
    <property type="match status" value="2"/>
</dbReference>
<keyword evidence="1" id="KW-1133">Transmembrane helix</keyword>
<dbReference type="Gene3D" id="3.40.50.300">
    <property type="entry name" value="P-loop containing nucleotide triphosphate hydrolases"/>
    <property type="match status" value="1"/>
</dbReference>
<dbReference type="AlphaFoldDB" id="A0A8H7CEX3"/>
<keyword evidence="4" id="KW-1185">Reference proteome</keyword>
<dbReference type="Pfam" id="PF01926">
    <property type="entry name" value="MMR_HSR1"/>
    <property type="match status" value="1"/>
</dbReference>
<dbReference type="Proteomes" id="UP000623467">
    <property type="component" value="Unassembled WGS sequence"/>
</dbReference>
<evidence type="ECO:0000313" key="3">
    <source>
        <dbReference type="EMBL" id="KAF7333926.1"/>
    </source>
</evidence>
<comment type="caution">
    <text evidence="3">The sequence shown here is derived from an EMBL/GenBank/DDBJ whole genome shotgun (WGS) entry which is preliminary data.</text>
</comment>
<evidence type="ECO:0000259" key="2">
    <source>
        <dbReference type="Pfam" id="PF01926"/>
    </source>
</evidence>
<evidence type="ECO:0000256" key="1">
    <source>
        <dbReference type="SAM" id="Phobius"/>
    </source>
</evidence>
<dbReference type="GO" id="GO:0005525">
    <property type="term" value="F:GTP binding"/>
    <property type="evidence" value="ECO:0007669"/>
    <property type="project" value="InterPro"/>
</dbReference>
<keyword evidence="1" id="KW-0812">Transmembrane</keyword>